<feature type="signal peptide" evidence="1">
    <location>
        <begin position="1"/>
        <end position="23"/>
    </location>
</feature>
<dbReference type="AlphaFoldDB" id="A0AAD4G6A5"/>
<reference evidence="2" key="1">
    <citation type="submission" date="2019-10" db="EMBL/GenBank/DDBJ databases">
        <authorList>
            <consortium name="DOE Joint Genome Institute"/>
            <person name="Kuo A."/>
            <person name="Miyauchi S."/>
            <person name="Kiss E."/>
            <person name="Drula E."/>
            <person name="Kohler A."/>
            <person name="Sanchez-Garcia M."/>
            <person name="Andreopoulos B."/>
            <person name="Barry K.W."/>
            <person name="Bonito G."/>
            <person name="Buee M."/>
            <person name="Carver A."/>
            <person name="Chen C."/>
            <person name="Cichocki N."/>
            <person name="Clum A."/>
            <person name="Culley D."/>
            <person name="Crous P.W."/>
            <person name="Fauchery L."/>
            <person name="Girlanda M."/>
            <person name="Hayes R."/>
            <person name="Keri Z."/>
            <person name="LaButti K."/>
            <person name="Lipzen A."/>
            <person name="Lombard V."/>
            <person name="Magnuson J."/>
            <person name="Maillard F."/>
            <person name="Morin E."/>
            <person name="Murat C."/>
            <person name="Nolan M."/>
            <person name="Ohm R."/>
            <person name="Pangilinan J."/>
            <person name="Pereira M."/>
            <person name="Perotto S."/>
            <person name="Peter M."/>
            <person name="Riley R."/>
            <person name="Sitrit Y."/>
            <person name="Stielow B."/>
            <person name="Szollosi G."/>
            <person name="Zifcakova L."/>
            <person name="Stursova M."/>
            <person name="Spatafora J.W."/>
            <person name="Tedersoo L."/>
            <person name="Vaario L.-M."/>
            <person name="Yamada A."/>
            <person name="Yan M."/>
            <person name="Wang P."/>
            <person name="Xu J."/>
            <person name="Bruns T."/>
            <person name="Baldrian P."/>
            <person name="Vilgalys R."/>
            <person name="Henrissat B."/>
            <person name="Grigoriev I.V."/>
            <person name="Hibbett D."/>
            <person name="Nagy L.G."/>
            <person name="Martin F.M."/>
        </authorList>
    </citation>
    <scope>NUCLEOTIDE SEQUENCE</scope>
    <source>
        <strain evidence="2">BED1</strain>
    </source>
</reference>
<keyword evidence="3" id="KW-1185">Reference proteome</keyword>
<sequence>MSHACQRHLYLIVLVDISELASCIPVHLDSWASTYIGHIEVALSHVVGPWRRQRPRQPRSVAFACAVPSPTDMRPSLVPMTTSISSCADIHHWP</sequence>
<evidence type="ECO:0000256" key="1">
    <source>
        <dbReference type="SAM" id="SignalP"/>
    </source>
</evidence>
<protein>
    <recommendedName>
        <fullName evidence="4">Secreted protein</fullName>
    </recommendedName>
</protein>
<evidence type="ECO:0000313" key="3">
    <source>
        <dbReference type="Proteomes" id="UP001194468"/>
    </source>
</evidence>
<accession>A0AAD4G6A5</accession>
<comment type="caution">
    <text evidence="2">The sequence shown here is derived from an EMBL/GenBank/DDBJ whole genome shotgun (WGS) entry which is preliminary data.</text>
</comment>
<evidence type="ECO:0008006" key="4">
    <source>
        <dbReference type="Google" id="ProtNLM"/>
    </source>
</evidence>
<evidence type="ECO:0000313" key="2">
    <source>
        <dbReference type="EMBL" id="KAF8417375.1"/>
    </source>
</evidence>
<feature type="chain" id="PRO_5041924167" description="Secreted protein" evidence="1">
    <location>
        <begin position="24"/>
        <end position="94"/>
    </location>
</feature>
<organism evidence="2 3">
    <name type="scientific">Boletus edulis BED1</name>
    <dbReference type="NCBI Taxonomy" id="1328754"/>
    <lineage>
        <taxon>Eukaryota</taxon>
        <taxon>Fungi</taxon>
        <taxon>Dikarya</taxon>
        <taxon>Basidiomycota</taxon>
        <taxon>Agaricomycotina</taxon>
        <taxon>Agaricomycetes</taxon>
        <taxon>Agaricomycetidae</taxon>
        <taxon>Boletales</taxon>
        <taxon>Boletineae</taxon>
        <taxon>Boletaceae</taxon>
        <taxon>Boletoideae</taxon>
        <taxon>Boletus</taxon>
    </lineage>
</organism>
<keyword evidence="1" id="KW-0732">Signal</keyword>
<gene>
    <name evidence="2" type="ORF">L210DRAFT_3580977</name>
</gene>
<dbReference type="EMBL" id="WHUW01000223">
    <property type="protein sequence ID" value="KAF8417375.1"/>
    <property type="molecule type" value="Genomic_DNA"/>
</dbReference>
<proteinExistence type="predicted"/>
<name>A0AAD4G6A5_BOLED</name>
<reference evidence="2" key="2">
    <citation type="journal article" date="2020" name="Nat. Commun.">
        <title>Large-scale genome sequencing of mycorrhizal fungi provides insights into the early evolution of symbiotic traits.</title>
        <authorList>
            <person name="Miyauchi S."/>
            <person name="Kiss E."/>
            <person name="Kuo A."/>
            <person name="Drula E."/>
            <person name="Kohler A."/>
            <person name="Sanchez-Garcia M."/>
            <person name="Morin E."/>
            <person name="Andreopoulos B."/>
            <person name="Barry K.W."/>
            <person name="Bonito G."/>
            <person name="Buee M."/>
            <person name="Carver A."/>
            <person name="Chen C."/>
            <person name="Cichocki N."/>
            <person name="Clum A."/>
            <person name="Culley D."/>
            <person name="Crous P.W."/>
            <person name="Fauchery L."/>
            <person name="Girlanda M."/>
            <person name="Hayes R.D."/>
            <person name="Keri Z."/>
            <person name="LaButti K."/>
            <person name="Lipzen A."/>
            <person name="Lombard V."/>
            <person name="Magnuson J."/>
            <person name="Maillard F."/>
            <person name="Murat C."/>
            <person name="Nolan M."/>
            <person name="Ohm R.A."/>
            <person name="Pangilinan J."/>
            <person name="Pereira M.F."/>
            <person name="Perotto S."/>
            <person name="Peter M."/>
            <person name="Pfister S."/>
            <person name="Riley R."/>
            <person name="Sitrit Y."/>
            <person name="Stielow J.B."/>
            <person name="Szollosi G."/>
            <person name="Zifcakova L."/>
            <person name="Stursova M."/>
            <person name="Spatafora J.W."/>
            <person name="Tedersoo L."/>
            <person name="Vaario L.M."/>
            <person name="Yamada A."/>
            <person name="Yan M."/>
            <person name="Wang P."/>
            <person name="Xu J."/>
            <person name="Bruns T."/>
            <person name="Baldrian P."/>
            <person name="Vilgalys R."/>
            <person name="Dunand C."/>
            <person name="Henrissat B."/>
            <person name="Grigoriev I.V."/>
            <person name="Hibbett D."/>
            <person name="Nagy L.G."/>
            <person name="Martin F.M."/>
        </authorList>
    </citation>
    <scope>NUCLEOTIDE SEQUENCE</scope>
    <source>
        <strain evidence="2">BED1</strain>
    </source>
</reference>
<dbReference type="Proteomes" id="UP001194468">
    <property type="component" value="Unassembled WGS sequence"/>
</dbReference>